<protein>
    <submittedName>
        <fullName evidence="1">Spo0E like sporulation regulatory protein</fullName>
    </submittedName>
</protein>
<dbReference type="EMBL" id="AWSJ01000217">
    <property type="protein sequence ID" value="ERI08346.1"/>
    <property type="molecule type" value="Genomic_DNA"/>
</dbReference>
<dbReference type="InterPro" id="IPR036638">
    <property type="entry name" value="HLH_DNA-bd_sf"/>
</dbReference>
<reference evidence="1 2" key="1">
    <citation type="submission" date="2013-08" db="EMBL/GenBank/DDBJ databases">
        <authorList>
            <person name="Weinstock G."/>
            <person name="Sodergren E."/>
            <person name="Wylie T."/>
            <person name="Fulton L."/>
            <person name="Fulton R."/>
            <person name="Fronick C."/>
            <person name="O'Laughlin M."/>
            <person name="Godfrey J."/>
            <person name="Miner T."/>
            <person name="Herter B."/>
            <person name="Appelbaum E."/>
            <person name="Cordes M."/>
            <person name="Lek S."/>
            <person name="Wollam A."/>
            <person name="Pepin K.H."/>
            <person name="Palsikar V.B."/>
            <person name="Mitreva M."/>
            <person name="Wilson R.K."/>
        </authorList>
    </citation>
    <scope>NUCLEOTIDE SEQUENCE [LARGE SCALE GENOMIC DNA]</scope>
    <source>
        <strain evidence="1 2">ATCC 12856</strain>
    </source>
</reference>
<dbReference type="HOGENOM" id="CLU_2713567_0_0_9"/>
<gene>
    <name evidence="1" type="ORF">HMPREF0083_03628</name>
</gene>
<dbReference type="GO" id="GO:0046983">
    <property type="term" value="F:protein dimerization activity"/>
    <property type="evidence" value="ECO:0007669"/>
    <property type="project" value="InterPro"/>
</dbReference>
<evidence type="ECO:0000313" key="1">
    <source>
        <dbReference type="EMBL" id="ERI08346.1"/>
    </source>
</evidence>
<name>U1YC29_ANEAE</name>
<dbReference type="SUPFAM" id="SSF140500">
    <property type="entry name" value="BAS1536-like"/>
    <property type="match status" value="1"/>
</dbReference>
<dbReference type="PATRIC" id="fig|649747.3.peg.3291"/>
<dbReference type="InterPro" id="IPR037208">
    <property type="entry name" value="Spo0E-like_sf"/>
</dbReference>
<dbReference type="AlphaFoldDB" id="U1YC29"/>
<keyword evidence="2" id="KW-1185">Reference proteome</keyword>
<dbReference type="GO" id="GO:0043937">
    <property type="term" value="P:regulation of sporulation"/>
    <property type="evidence" value="ECO:0007669"/>
    <property type="project" value="InterPro"/>
</dbReference>
<dbReference type="Proteomes" id="UP000016511">
    <property type="component" value="Unassembled WGS sequence"/>
</dbReference>
<evidence type="ECO:0000313" key="2">
    <source>
        <dbReference type="Proteomes" id="UP000016511"/>
    </source>
</evidence>
<proteinExistence type="predicted"/>
<accession>U1YC29</accession>
<organism evidence="1 2">
    <name type="scientific">Aneurinibacillus aneurinilyticus ATCC 12856</name>
    <dbReference type="NCBI Taxonomy" id="649747"/>
    <lineage>
        <taxon>Bacteria</taxon>
        <taxon>Bacillati</taxon>
        <taxon>Bacillota</taxon>
        <taxon>Bacilli</taxon>
        <taxon>Bacillales</taxon>
        <taxon>Paenibacillaceae</taxon>
        <taxon>Aneurinibacillus group</taxon>
        <taxon>Aneurinibacillus</taxon>
    </lineage>
</organism>
<dbReference type="Gene3D" id="4.10.280.10">
    <property type="entry name" value="Helix-loop-helix DNA-binding domain"/>
    <property type="match status" value="1"/>
</dbReference>
<dbReference type="InterPro" id="IPR018540">
    <property type="entry name" value="Spo0E-like"/>
</dbReference>
<comment type="caution">
    <text evidence="1">The sequence shown here is derived from an EMBL/GenBank/DDBJ whole genome shotgun (WGS) entry which is preliminary data.</text>
</comment>
<sequence length="72" mass="8513">MIRYVIGKEGWSVEERKLIQLITEKRRSMHSLYIQANKNLRDEKVLAASKEVDRLINTIMKQRMAARSKVHC</sequence>
<dbReference type="Pfam" id="PF09388">
    <property type="entry name" value="SpoOE-like"/>
    <property type="match status" value="1"/>
</dbReference>